<evidence type="ECO:0000256" key="1">
    <source>
        <dbReference type="SAM" id="Phobius"/>
    </source>
</evidence>
<feature type="transmembrane region" description="Helical" evidence="1">
    <location>
        <begin position="123"/>
        <end position="142"/>
    </location>
</feature>
<feature type="transmembrane region" description="Helical" evidence="1">
    <location>
        <begin position="284"/>
        <end position="305"/>
    </location>
</feature>
<feature type="transmembrane region" description="Helical" evidence="1">
    <location>
        <begin position="162"/>
        <end position="181"/>
    </location>
</feature>
<dbReference type="InterPro" id="IPR003675">
    <property type="entry name" value="Rce1/LyrA-like_dom"/>
</dbReference>
<dbReference type="GO" id="GO:0006508">
    <property type="term" value="P:proteolysis"/>
    <property type="evidence" value="ECO:0007669"/>
    <property type="project" value="UniProtKB-KW"/>
</dbReference>
<protein>
    <submittedName>
        <fullName evidence="3">Membrane protease YdiL (CAAX protease family)</fullName>
    </submittedName>
</protein>
<organism evidence="3 4">
    <name type="scientific">Nocardiopsis composta</name>
    <dbReference type="NCBI Taxonomy" id="157465"/>
    <lineage>
        <taxon>Bacteria</taxon>
        <taxon>Bacillati</taxon>
        <taxon>Actinomycetota</taxon>
        <taxon>Actinomycetes</taxon>
        <taxon>Streptosporangiales</taxon>
        <taxon>Nocardiopsidaceae</taxon>
        <taxon>Nocardiopsis</taxon>
    </lineage>
</organism>
<dbReference type="AlphaFoldDB" id="A0A7W8VFF6"/>
<sequence length="311" mass="33118">MAYRWVLWGGAAVVAVLAAIVVGAALAGRPEMPAEMQWLGLGAFWGVWLPVAAGLLLTWFLAGRTGQAELHRRTETALMGHPIVGELGVLLASLVGYIAAGIGLYQLFKLVIEDIPPGIELSVARIVFLFLIPVLLVDRGGFTVSGHSTAMPGLAMRVREPWRWLGLVTVAVCVALASLDIGEVALAGVRTVLFSVAVAAAVCMIEEIFFRGMVQTRLELLMGRAPAVVLTALLFAGAHAVSGHFNPRNPLSYVGFIEGAGASVLTFGLLGLLLGYVWVRYRNIWVNALLYTGLVVAGMLPVAYADQIPFS</sequence>
<keyword evidence="4" id="KW-1185">Reference proteome</keyword>
<feature type="transmembrane region" description="Helical" evidence="1">
    <location>
        <begin position="43"/>
        <end position="62"/>
    </location>
</feature>
<reference evidence="3 4" key="1">
    <citation type="submission" date="2020-08" db="EMBL/GenBank/DDBJ databases">
        <title>Sequencing the genomes of 1000 actinobacteria strains.</title>
        <authorList>
            <person name="Klenk H.-P."/>
        </authorList>
    </citation>
    <scope>NUCLEOTIDE SEQUENCE [LARGE SCALE GENOMIC DNA]</scope>
    <source>
        <strain evidence="3 4">DSM 44551</strain>
    </source>
</reference>
<feature type="domain" description="CAAX prenyl protease 2/Lysostaphin resistance protein A-like" evidence="2">
    <location>
        <begin position="191"/>
        <end position="291"/>
    </location>
</feature>
<keyword evidence="1" id="KW-0472">Membrane</keyword>
<dbReference type="Pfam" id="PF02517">
    <property type="entry name" value="Rce1-like"/>
    <property type="match status" value="1"/>
</dbReference>
<name>A0A7W8VFF6_9ACTN</name>
<feature type="transmembrane region" description="Helical" evidence="1">
    <location>
        <begin position="253"/>
        <end position="277"/>
    </location>
</feature>
<feature type="transmembrane region" description="Helical" evidence="1">
    <location>
        <begin position="187"/>
        <end position="209"/>
    </location>
</feature>
<dbReference type="Proteomes" id="UP000572635">
    <property type="component" value="Unassembled WGS sequence"/>
</dbReference>
<evidence type="ECO:0000313" key="3">
    <source>
        <dbReference type="EMBL" id="MBB5434352.1"/>
    </source>
</evidence>
<keyword evidence="1" id="KW-0812">Transmembrane</keyword>
<comment type="caution">
    <text evidence="3">The sequence shown here is derived from an EMBL/GenBank/DDBJ whole genome shotgun (WGS) entry which is preliminary data.</text>
</comment>
<keyword evidence="3" id="KW-0645">Protease</keyword>
<dbReference type="RefSeq" id="WP_184394889.1">
    <property type="nucleotide sequence ID" value="NZ_BAAAJD010000064.1"/>
</dbReference>
<feature type="transmembrane region" description="Helical" evidence="1">
    <location>
        <begin position="83"/>
        <end position="108"/>
    </location>
</feature>
<feature type="transmembrane region" description="Helical" evidence="1">
    <location>
        <begin position="221"/>
        <end position="241"/>
    </location>
</feature>
<dbReference type="EMBL" id="JACHDB010000001">
    <property type="protein sequence ID" value="MBB5434352.1"/>
    <property type="molecule type" value="Genomic_DNA"/>
</dbReference>
<gene>
    <name evidence="3" type="ORF">HDA36_004436</name>
</gene>
<dbReference type="GO" id="GO:0004175">
    <property type="term" value="F:endopeptidase activity"/>
    <property type="evidence" value="ECO:0007669"/>
    <property type="project" value="UniProtKB-ARBA"/>
</dbReference>
<evidence type="ECO:0000313" key="4">
    <source>
        <dbReference type="Proteomes" id="UP000572635"/>
    </source>
</evidence>
<evidence type="ECO:0000259" key="2">
    <source>
        <dbReference type="Pfam" id="PF02517"/>
    </source>
</evidence>
<keyword evidence="1" id="KW-1133">Transmembrane helix</keyword>
<keyword evidence="3" id="KW-0378">Hydrolase</keyword>
<accession>A0A7W8VFF6</accession>
<dbReference type="GO" id="GO:0080120">
    <property type="term" value="P:CAAX-box protein maturation"/>
    <property type="evidence" value="ECO:0007669"/>
    <property type="project" value="UniProtKB-ARBA"/>
</dbReference>
<proteinExistence type="predicted"/>